<keyword evidence="2" id="KW-1185">Reference proteome</keyword>
<evidence type="ECO:0000313" key="1">
    <source>
        <dbReference type="EMBL" id="KGE04504.1"/>
    </source>
</evidence>
<protein>
    <submittedName>
        <fullName evidence="1">Uncharacterized protein</fullName>
    </submittedName>
</protein>
<dbReference type="eggNOG" id="ENOG5032ZHQ">
    <property type="taxonomic scope" value="Bacteria"/>
</dbReference>
<reference evidence="1 2" key="1">
    <citation type="journal article" date="2014" name="Genome Announc.">
        <title>Genome Sequence of Gammaproteobacterial Pseudohaliea rubra Type Strain DSM 19751, Isolated from Coastal Seawater of the Mediterranean Sea.</title>
        <authorList>
            <person name="Spring S."/>
            <person name="Fiebig A."/>
            <person name="Riedel T."/>
            <person name="Goker M."/>
            <person name="Klenk H.P."/>
        </authorList>
    </citation>
    <scope>NUCLEOTIDE SEQUENCE [LARGE SCALE GENOMIC DNA]</scope>
    <source>
        <strain evidence="1 2">DSM 19751</strain>
    </source>
</reference>
<sequence length="118" mass="13255">MSSAEPKLKRRAKGKRPFYFSDPDIDRLLSMLMALAGELSVTRDRLDTLERVAQAKGLLSQADIEAFELDEQALSDRAARHQVLFKEVTRIISAELEGLDDSDATEYAEVVAQVERDD</sequence>
<accession>A0A095X0T0</accession>
<proteinExistence type="predicted"/>
<dbReference type="EMBL" id="AUVB01000024">
    <property type="protein sequence ID" value="KGE04504.1"/>
    <property type="molecule type" value="Genomic_DNA"/>
</dbReference>
<dbReference type="HOGENOM" id="CLU_164735_0_0_6"/>
<evidence type="ECO:0000313" key="2">
    <source>
        <dbReference type="Proteomes" id="UP000029640"/>
    </source>
</evidence>
<comment type="caution">
    <text evidence="1">The sequence shown here is derived from an EMBL/GenBank/DDBJ whole genome shotgun (WGS) entry which is preliminary data.</text>
</comment>
<organism evidence="1 2">
    <name type="scientific">Pseudohaliea rubra DSM 19751</name>
    <dbReference type="NCBI Taxonomy" id="1265313"/>
    <lineage>
        <taxon>Bacteria</taxon>
        <taxon>Pseudomonadati</taxon>
        <taxon>Pseudomonadota</taxon>
        <taxon>Gammaproteobacteria</taxon>
        <taxon>Cellvibrionales</taxon>
        <taxon>Halieaceae</taxon>
        <taxon>Pseudohaliea</taxon>
    </lineage>
</organism>
<dbReference type="STRING" id="1265313.HRUBRA_00843"/>
<dbReference type="RefSeq" id="WP_035514517.1">
    <property type="nucleotide sequence ID" value="NZ_KN234749.1"/>
</dbReference>
<dbReference type="AlphaFoldDB" id="A0A095X0T0"/>
<name>A0A095X0T0_9GAMM</name>
<gene>
    <name evidence="1" type="ORF">HRUBRA_00843</name>
</gene>
<dbReference type="Proteomes" id="UP000029640">
    <property type="component" value="Unassembled WGS sequence"/>
</dbReference>